<dbReference type="GO" id="GO:0071004">
    <property type="term" value="C:U2-type prespliceosome"/>
    <property type="evidence" value="ECO:0007669"/>
    <property type="project" value="TreeGrafter"/>
</dbReference>
<dbReference type="PROSITE" id="PS50020">
    <property type="entry name" value="WW_DOMAIN_2"/>
    <property type="match status" value="2"/>
</dbReference>
<dbReference type="SUPFAM" id="SSF81698">
    <property type="entry name" value="FF domain"/>
    <property type="match status" value="2"/>
</dbReference>
<keyword evidence="6" id="KW-0175">Coiled coil</keyword>
<dbReference type="FunFam" id="1.10.10.440:FF:000013">
    <property type="entry name" value="pre-mRNA-processing protein 40A isoform X1"/>
    <property type="match status" value="1"/>
</dbReference>
<dbReference type="Gene3D" id="1.10.10.440">
    <property type="entry name" value="FF domain"/>
    <property type="match status" value="2"/>
</dbReference>
<evidence type="ECO:0000256" key="4">
    <source>
        <dbReference type="ARBA" id="ARBA00023187"/>
    </source>
</evidence>
<dbReference type="SMART" id="SM00441">
    <property type="entry name" value="FF"/>
    <property type="match status" value="2"/>
</dbReference>
<dbReference type="GO" id="GO:0003723">
    <property type="term" value="F:RNA binding"/>
    <property type="evidence" value="ECO:0007669"/>
    <property type="project" value="TreeGrafter"/>
</dbReference>
<evidence type="ECO:0000259" key="8">
    <source>
        <dbReference type="PROSITE" id="PS50020"/>
    </source>
</evidence>
<feature type="region of interest" description="Disordered" evidence="7">
    <location>
        <begin position="109"/>
        <end position="168"/>
    </location>
</feature>
<feature type="domain" description="WW" evidence="8">
    <location>
        <begin position="27"/>
        <end position="60"/>
    </location>
</feature>
<evidence type="ECO:0008006" key="12">
    <source>
        <dbReference type="Google" id="ProtNLM"/>
    </source>
</evidence>
<keyword evidence="2" id="KW-0507">mRNA processing</keyword>
<dbReference type="PANTHER" id="PTHR11864:SF0">
    <property type="entry name" value="PRP40 PRE-MRNA PROCESSING FACTOR 40 HOMOLOG A (YEAST)"/>
    <property type="match status" value="1"/>
</dbReference>
<dbReference type="SMART" id="SM00456">
    <property type="entry name" value="WW"/>
    <property type="match status" value="2"/>
</dbReference>
<dbReference type="Pfam" id="PF01846">
    <property type="entry name" value="FF"/>
    <property type="match status" value="2"/>
</dbReference>
<feature type="coiled-coil region" evidence="6">
    <location>
        <begin position="379"/>
        <end position="421"/>
    </location>
</feature>
<evidence type="ECO:0000259" key="9">
    <source>
        <dbReference type="PROSITE" id="PS51676"/>
    </source>
</evidence>
<feature type="compositionally biased region" description="Low complexity" evidence="7">
    <location>
        <begin position="121"/>
        <end position="139"/>
    </location>
</feature>
<dbReference type="GO" id="GO:0045292">
    <property type="term" value="P:mRNA cis splicing, via spliceosome"/>
    <property type="evidence" value="ECO:0007669"/>
    <property type="project" value="InterPro"/>
</dbReference>
<name>A0AAV5GIL7_9BASI</name>
<accession>A0AAV5GIL7</accession>
<dbReference type="InterPro" id="IPR002713">
    <property type="entry name" value="FF_domain"/>
</dbReference>
<evidence type="ECO:0000313" key="10">
    <source>
        <dbReference type="EMBL" id="GJN89044.1"/>
    </source>
</evidence>
<protein>
    <recommendedName>
        <fullName evidence="12">Formin binding protein 3</fullName>
    </recommendedName>
</protein>
<dbReference type="InterPro" id="IPR036517">
    <property type="entry name" value="FF_domain_sf"/>
</dbReference>
<evidence type="ECO:0000256" key="2">
    <source>
        <dbReference type="ARBA" id="ARBA00022664"/>
    </source>
</evidence>
<feature type="compositionally biased region" description="Basic and acidic residues" evidence="7">
    <location>
        <begin position="684"/>
        <end position="702"/>
    </location>
</feature>
<dbReference type="AlphaFoldDB" id="A0AAV5GIL7"/>
<dbReference type="PROSITE" id="PS51676">
    <property type="entry name" value="FF"/>
    <property type="match status" value="1"/>
</dbReference>
<evidence type="ECO:0000256" key="7">
    <source>
        <dbReference type="SAM" id="MobiDB-lite"/>
    </source>
</evidence>
<dbReference type="CDD" id="cd00201">
    <property type="entry name" value="WW"/>
    <property type="match status" value="1"/>
</dbReference>
<comment type="subcellular location">
    <subcellularLocation>
        <location evidence="1">Nucleus</location>
    </subcellularLocation>
</comment>
<feature type="compositionally biased region" description="Basic and acidic residues" evidence="7">
    <location>
        <begin position="606"/>
        <end position="660"/>
    </location>
</feature>
<keyword evidence="5" id="KW-0539">Nucleus</keyword>
<evidence type="ECO:0000313" key="11">
    <source>
        <dbReference type="Proteomes" id="UP001342314"/>
    </source>
</evidence>
<feature type="domain" description="FF" evidence="9">
    <location>
        <begin position="407"/>
        <end position="468"/>
    </location>
</feature>
<proteinExistence type="predicted"/>
<keyword evidence="3" id="KW-0677">Repeat</keyword>
<sequence length="722" mass="81508">MVRTHTRELTCTSSPLNLLTCTQASPSPHPSGWTRHVNQADGRPYWSHPQHGSSWTKPADLKTPLEREIDKTPWDEYETNGRKYWVHRDTKDTTWNMPREISDIIARFNAPPAQPTPPRMHPSSASPSFPHPPGGSASPLTAQTGALVAPGQLPPSSGGGGGLPARPAGAPTAVAAPAVYGSVREAEHAFKGMLARLGVDRTWSWEMVMKEAITDPVYRALATLGERKHAFEAFLADEERRERDEREKSLARCRKDWARALDRLGGGHAYEDGVKSWWSWERARRVVPEKCRDVWDMPRNDDERKILFDEYIAKLRAQEETRKRDLRGRNMDKLTAILQSLSLDLAGPVRWADARALVMRTPEWHRDGELQRIELVDMLAVFEDEVRRAEHEAQGARQKAAEDKRRRARKARDDFNALLQELVATGDLVAGSQWSQIYPLVSRDVRYLSLLGQPGSTPLDLFWDRVDELDVEAEEHMLFLDEVARAKGLVVGEETAEDEFVKALEGDERVDKMGRDAVTKAFERLHHRAVRAAKDARRRADKALRLAVDDLRYLFKKLDDPPVDIERDAFDDVAARADVQGADEWKALEGNDEARRSAWDKFVKRTKEKRAEREAAEQDRLERDRAYERQRDLEREQERAHDGGRGGRRARHEDGEDESGHLPYDGGEGAKKRGAASGEAGDAAAREGDERAKKVPRLDKADGLGYTVMQDVGGEEAEEGEL</sequence>
<dbReference type="GO" id="GO:0005685">
    <property type="term" value="C:U1 snRNP"/>
    <property type="evidence" value="ECO:0007669"/>
    <property type="project" value="TreeGrafter"/>
</dbReference>
<comment type="caution">
    <text evidence="10">The sequence shown here is derived from an EMBL/GenBank/DDBJ whole genome shotgun (WGS) entry which is preliminary data.</text>
</comment>
<evidence type="ECO:0000256" key="6">
    <source>
        <dbReference type="SAM" id="Coils"/>
    </source>
</evidence>
<evidence type="ECO:0000256" key="3">
    <source>
        <dbReference type="ARBA" id="ARBA00022737"/>
    </source>
</evidence>
<evidence type="ECO:0000256" key="1">
    <source>
        <dbReference type="ARBA" id="ARBA00004123"/>
    </source>
</evidence>
<dbReference type="InterPro" id="IPR001202">
    <property type="entry name" value="WW_dom"/>
</dbReference>
<evidence type="ECO:0000256" key="5">
    <source>
        <dbReference type="ARBA" id="ARBA00023242"/>
    </source>
</evidence>
<feature type="region of interest" description="Disordered" evidence="7">
    <location>
        <begin position="23"/>
        <end position="59"/>
    </location>
</feature>
<feature type="compositionally biased region" description="Acidic residues" evidence="7">
    <location>
        <begin position="713"/>
        <end position="722"/>
    </location>
</feature>
<dbReference type="PROSITE" id="PS01159">
    <property type="entry name" value="WW_DOMAIN_1"/>
    <property type="match status" value="2"/>
</dbReference>
<dbReference type="Proteomes" id="UP001342314">
    <property type="component" value="Unassembled WGS sequence"/>
</dbReference>
<reference evidence="10 11" key="1">
    <citation type="submission" date="2021-12" db="EMBL/GenBank/DDBJ databases">
        <title>High titer production of polyol ester of fatty acids by Rhodotorula paludigena BS15 towards product separation-free biomass refinery.</title>
        <authorList>
            <person name="Mano J."/>
            <person name="Ono H."/>
            <person name="Tanaka T."/>
            <person name="Naito K."/>
            <person name="Sushida H."/>
            <person name="Ike M."/>
            <person name="Tokuyasu K."/>
            <person name="Kitaoka M."/>
        </authorList>
    </citation>
    <scope>NUCLEOTIDE SEQUENCE [LARGE SCALE GENOMIC DNA]</scope>
    <source>
        <strain evidence="10 11">BS15</strain>
    </source>
</reference>
<dbReference type="InterPro" id="IPR039726">
    <property type="entry name" value="Prp40-like"/>
</dbReference>
<keyword evidence="11" id="KW-1185">Reference proteome</keyword>
<feature type="domain" description="WW" evidence="8">
    <location>
        <begin position="72"/>
        <end position="100"/>
    </location>
</feature>
<gene>
    <name evidence="10" type="ORF">Rhopal_002018-T1</name>
</gene>
<dbReference type="EMBL" id="BQKY01000004">
    <property type="protein sequence ID" value="GJN89044.1"/>
    <property type="molecule type" value="Genomic_DNA"/>
</dbReference>
<dbReference type="PANTHER" id="PTHR11864">
    <property type="entry name" value="PRE-MRNA-PROCESSING PROTEIN PRP40"/>
    <property type="match status" value="1"/>
</dbReference>
<dbReference type="Gene3D" id="2.20.70.10">
    <property type="match status" value="1"/>
</dbReference>
<feature type="region of interest" description="Disordered" evidence="7">
    <location>
        <begin position="606"/>
        <end position="722"/>
    </location>
</feature>
<keyword evidence="4" id="KW-0508">mRNA splicing</keyword>
<organism evidence="10 11">
    <name type="scientific">Rhodotorula paludigena</name>
    <dbReference type="NCBI Taxonomy" id="86838"/>
    <lineage>
        <taxon>Eukaryota</taxon>
        <taxon>Fungi</taxon>
        <taxon>Dikarya</taxon>
        <taxon>Basidiomycota</taxon>
        <taxon>Pucciniomycotina</taxon>
        <taxon>Microbotryomycetes</taxon>
        <taxon>Sporidiobolales</taxon>
        <taxon>Sporidiobolaceae</taxon>
        <taxon>Rhodotorula</taxon>
    </lineage>
</organism>